<dbReference type="PANTHER" id="PTHR42989:SF1">
    <property type="entry name" value="FORMATE HYDROGENLYASE SUBUNIT 7-RELATED"/>
    <property type="match status" value="1"/>
</dbReference>
<keyword evidence="6" id="KW-0411">Iron-sulfur</keyword>
<dbReference type="SUPFAM" id="SSF56770">
    <property type="entry name" value="HydA/Nqo6-like"/>
    <property type="match status" value="1"/>
</dbReference>
<dbReference type="Gene3D" id="3.40.50.12280">
    <property type="match status" value="1"/>
</dbReference>
<proteinExistence type="inferred from homology"/>
<dbReference type="GO" id="GO:0051539">
    <property type="term" value="F:4 iron, 4 sulfur cluster binding"/>
    <property type="evidence" value="ECO:0007669"/>
    <property type="project" value="UniProtKB-KW"/>
</dbReference>
<dbReference type="RefSeq" id="WP_112093784.1">
    <property type="nucleotide sequence ID" value="NZ_QLOE01000004.1"/>
</dbReference>
<dbReference type="OrthoDB" id="5740at2157"/>
<evidence type="ECO:0000256" key="4">
    <source>
        <dbReference type="ARBA" id="ARBA00022723"/>
    </source>
</evidence>
<evidence type="ECO:0000313" key="9">
    <source>
        <dbReference type="Proteomes" id="UP000249782"/>
    </source>
</evidence>
<keyword evidence="3" id="KW-0004">4Fe-4S</keyword>
<feature type="domain" description="NADH:ubiquinone oxidoreductase-like 20kDa subunit" evidence="7">
    <location>
        <begin position="21"/>
        <end position="132"/>
    </location>
</feature>
<accession>A0A328PHF5</accession>
<evidence type="ECO:0000259" key="7">
    <source>
        <dbReference type="Pfam" id="PF01058"/>
    </source>
</evidence>
<evidence type="ECO:0000256" key="3">
    <source>
        <dbReference type="ARBA" id="ARBA00022485"/>
    </source>
</evidence>
<keyword evidence="4" id="KW-0479">Metal-binding</keyword>
<comment type="similarity">
    <text evidence="2">Belongs to the complex I 20 kDa subunit family.</text>
</comment>
<sequence length="143" mass="15607">MIKDFIRKRSIHVCLICTGGCNGCDIEVAALLSKRYDLEQYGIYYHNNPRECDALLVTGHVAKQWQEKLIELYNKVPEPKAVLAIGACALTGGIFQQESDKTGAPVSNFIPVDAEVPGCPPRPAEIATAILKYVPGVLASYSK</sequence>
<dbReference type="PANTHER" id="PTHR42989">
    <property type="entry name" value="HYDROGENASE-4 COMPONENT I"/>
    <property type="match status" value="1"/>
</dbReference>
<name>A0A328PHF5_9EURY</name>
<evidence type="ECO:0000256" key="6">
    <source>
        <dbReference type="ARBA" id="ARBA00023014"/>
    </source>
</evidence>
<dbReference type="GO" id="GO:0046872">
    <property type="term" value="F:metal ion binding"/>
    <property type="evidence" value="ECO:0007669"/>
    <property type="project" value="UniProtKB-KW"/>
</dbReference>
<evidence type="ECO:0000256" key="2">
    <source>
        <dbReference type="ARBA" id="ARBA00009173"/>
    </source>
</evidence>
<keyword evidence="9" id="KW-1185">Reference proteome</keyword>
<dbReference type="Proteomes" id="UP000249782">
    <property type="component" value="Unassembled WGS sequence"/>
</dbReference>
<dbReference type="InterPro" id="IPR052375">
    <property type="entry name" value="Complex_I_20kDa-like"/>
</dbReference>
<organism evidence="8 9">
    <name type="scientific">Methanothermobacter tenebrarum</name>
    <dbReference type="NCBI Taxonomy" id="680118"/>
    <lineage>
        <taxon>Archaea</taxon>
        <taxon>Methanobacteriati</taxon>
        <taxon>Methanobacteriota</taxon>
        <taxon>Methanomada group</taxon>
        <taxon>Methanobacteria</taxon>
        <taxon>Methanobacteriales</taxon>
        <taxon>Methanobacteriaceae</taxon>
        <taxon>Methanothermobacter</taxon>
    </lineage>
</organism>
<comment type="caution">
    <text evidence="8">The sequence shown here is derived from an EMBL/GenBank/DDBJ whole genome shotgun (WGS) entry which is preliminary data.</text>
</comment>
<evidence type="ECO:0000256" key="5">
    <source>
        <dbReference type="ARBA" id="ARBA00023004"/>
    </source>
</evidence>
<gene>
    <name evidence="8" type="ORF">DPC56_04005</name>
</gene>
<dbReference type="InterPro" id="IPR006137">
    <property type="entry name" value="NADH_UbQ_OxRdtase-like_20kDa"/>
</dbReference>
<keyword evidence="5" id="KW-0408">Iron</keyword>
<dbReference type="EMBL" id="QLOE01000004">
    <property type="protein sequence ID" value="RAO79096.1"/>
    <property type="molecule type" value="Genomic_DNA"/>
</dbReference>
<evidence type="ECO:0000256" key="1">
    <source>
        <dbReference type="ARBA" id="ARBA00001966"/>
    </source>
</evidence>
<dbReference type="AlphaFoldDB" id="A0A328PHF5"/>
<dbReference type="Pfam" id="PF01058">
    <property type="entry name" value="Oxidored_q6"/>
    <property type="match status" value="1"/>
</dbReference>
<protein>
    <recommendedName>
        <fullName evidence="7">NADH:ubiquinone oxidoreductase-like 20kDa subunit domain-containing protein</fullName>
    </recommendedName>
</protein>
<comment type="cofactor">
    <cofactor evidence="1">
        <name>[4Fe-4S] cluster</name>
        <dbReference type="ChEBI" id="CHEBI:49883"/>
    </cofactor>
</comment>
<evidence type="ECO:0000313" key="8">
    <source>
        <dbReference type="EMBL" id="RAO79096.1"/>
    </source>
</evidence>
<reference evidence="8 9" key="1">
    <citation type="submission" date="2018-06" db="EMBL/GenBank/DDBJ databases">
        <title>Draft genome sequence of hyperthermophilic methanogen Methanothermobacter tenebrarum sp. MCM-B 1447.</title>
        <authorList>
            <person name="Pore S.D."/>
            <person name="Dagar S."/>
            <person name="Dhakephalkar P.K."/>
        </authorList>
    </citation>
    <scope>NUCLEOTIDE SEQUENCE [LARGE SCALE GENOMIC DNA]</scope>
    <source>
        <strain evidence="8 9">MCM B 1447</strain>
    </source>
</reference>